<dbReference type="OrthoDB" id="9155675at2"/>
<dbReference type="RefSeq" id="WP_102965464.1">
    <property type="nucleotide sequence ID" value="NZ_POSK01000002.1"/>
</dbReference>
<evidence type="ECO:0000313" key="2">
    <source>
        <dbReference type="Proteomes" id="UP000236449"/>
    </source>
</evidence>
<dbReference type="AlphaFoldDB" id="A0A2J8I6L1"/>
<comment type="caution">
    <text evidence="1">The sequence shown here is derived from an EMBL/GenBank/DDBJ whole genome shotgun (WGS) entry which is preliminary data.</text>
</comment>
<evidence type="ECO:0000313" key="1">
    <source>
        <dbReference type="EMBL" id="PNI06176.1"/>
    </source>
</evidence>
<sequence>MSNIQFLEKEATCLRCAMEICSKGKSPLPTPDFPVMNCKFASLLLAYHIFHISKDVEIVYVAGFGKNLVSHVWLEIEDHVFDITGDQFNMIEDEQLYEEILASRPYPKVHIEKCSQTYLYKLFERTERMPLERQFPAFKNSFIRKLESSYVFLKERLPLQPQ</sequence>
<dbReference type="Proteomes" id="UP000236449">
    <property type="component" value="Unassembled WGS sequence"/>
</dbReference>
<dbReference type="EMBL" id="POSK01000002">
    <property type="protein sequence ID" value="PNI06176.1"/>
    <property type="molecule type" value="Genomic_DNA"/>
</dbReference>
<gene>
    <name evidence="1" type="ORF">C1N32_04030</name>
</gene>
<reference evidence="1 2" key="1">
    <citation type="submission" date="2018-01" db="EMBL/GenBank/DDBJ databases">
        <title>Draft genome sequences of six Vibrio diazotrophicus strains isolated from deep-sea sediments of the Baltic Sea.</title>
        <authorList>
            <person name="Castillo D."/>
            <person name="Vandieken V."/>
            <person name="Chiang O."/>
            <person name="Middelboe M."/>
        </authorList>
    </citation>
    <scope>NUCLEOTIDE SEQUENCE [LARGE SCALE GENOMIC DNA]</scope>
    <source>
        <strain evidence="1 2">60.27F</strain>
    </source>
</reference>
<proteinExistence type="predicted"/>
<name>A0A2J8I6L1_VIBDI</name>
<organism evidence="1 2">
    <name type="scientific">Vibrio diazotrophicus</name>
    <dbReference type="NCBI Taxonomy" id="685"/>
    <lineage>
        <taxon>Bacteria</taxon>
        <taxon>Pseudomonadati</taxon>
        <taxon>Pseudomonadota</taxon>
        <taxon>Gammaproteobacteria</taxon>
        <taxon>Vibrionales</taxon>
        <taxon>Vibrionaceae</taxon>
        <taxon>Vibrio</taxon>
    </lineage>
</organism>
<accession>A0A2J8I6L1</accession>
<protein>
    <submittedName>
        <fullName evidence="1">Uncharacterized protein</fullName>
    </submittedName>
</protein>